<keyword evidence="1" id="KW-0472">Membrane</keyword>
<organism evidence="2 3">
    <name type="scientific">Trichophyton verrucosum (strain HKI 0517)</name>
    <dbReference type="NCBI Taxonomy" id="663202"/>
    <lineage>
        <taxon>Eukaryota</taxon>
        <taxon>Fungi</taxon>
        <taxon>Dikarya</taxon>
        <taxon>Ascomycota</taxon>
        <taxon>Pezizomycotina</taxon>
        <taxon>Eurotiomycetes</taxon>
        <taxon>Eurotiomycetidae</taxon>
        <taxon>Onygenales</taxon>
        <taxon>Arthrodermataceae</taxon>
        <taxon>Trichophyton</taxon>
    </lineage>
</organism>
<protein>
    <submittedName>
        <fullName evidence="2">Uncharacterized protein</fullName>
    </submittedName>
</protein>
<evidence type="ECO:0000313" key="3">
    <source>
        <dbReference type="Proteomes" id="UP000008383"/>
    </source>
</evidence>
<evidence type="ECO:0000313" key="2">
    <source>
        <dbReference type="EMBL" id="EFE43181.1"/>
    </source>
</evidence>
<dbReference type="KEGG" id="tve:TRV_02062"/>
<dbReference type="GeneID" id="9582371"/>
<feature type="transmembrane region" description="Helical" evidence="1">
    <location>
        <begin position="203"/>
        <end position="223"/>
    </location>
</feature>
<name>D4D4P6_TRIVH</name>
<dbReference type="AlphaFoldDB" id="D4D4P6"/>
<keyword evidence="3" id="KW-1185">Reference proteome</keyword>
<sequence>MMKFSLSKLIPRIYIYVQQNPNILPNLEHTNYTCASRKTCLDEPALKCVPPYPLMYIVTVNTNIYRLISSLTTLLRIRIMVVLPDVVQPAGRIDRQEERQARIPNARVISSSSLFFSPGEAASPRERVSQFGINVRSQSPIVSLPLILCLPVCSSTLRIQMQGTRALFLTGSNFSTLQEMIPSQYSVASSEEKIAPSGSSSPFFFLRFLFSACCLGVVMYLLLHLGALLPTPFWQNEDFIFKAMRDVQRIILLLLLHPPPYCI</sequence>
<gene>
    <name evidence="2" type="ORF">TRV_02062</name>
</gene>
<dbReference type="Proteomes" id="UP000008383">
    <property type="component" value="Unassembled WGS sequence"/>
</dbReference>
<keyword evidence="1" id="KW-0812">Transmembrane</keyword>
<dbReference type="RefSeq" id="XP_003023799.1">
    <property type="nucleotide sequence ID" value="XM_003023753.1"/>
</dbReference>
<dbReference type="HOGENOM" id="CLU_1058417_0_0_1"/>
<proteinExistence type="predicted"/>
<dbReference type="EMBL" id="ACYE01000106">
    <property type="protein sequence ID" value="EFE43181.1"/>
    <property type="molecule type" value="Genomic_DNA"/>
</dbReference>
<comment type="caution">
    <text evidence="2">The sequence shown here is derived from an EMBL/GenBank/DDBJ whole genome shotgun (WGS) entry which is preliminary data.</text>
</comment>
<evidence type="ECO:0000256" key="1">
    <source>
        <dbReference type="SAM" id="Phobius"/>
    </source>
</evidence>
<keyword evidence="1" id="KW-1133">Transmembrane helix</keyword>
<reference evidence="3" key="1">
    <citation type="journal article" date="2011" name="Genome Biol.">
        <title>Comparative and functional genomics provide insights into the pathogenicity of dermatophytic fungi.</title>
        <authorList>
            <person name="Burmester A."/>
            <person name="Shelest E."/>
            <person name="Gloeckner G."/>
            <person name="Heddergott C."/>
            <person name="Schindler S."/>
            <person name="Staib P."/>
            <person name="Heidel A."/>
            <person name="Felder M."/>
            <person name="Petzold A."/>
            <person name="Szafranski K."/>
            <person name="Feuermann M."/>
            <person name="Pedruzzi I."/>
            <person name="Priebe S."/>
            <person name="Groth M."/>
            <person name="Winkler R."/>
            <person name="Li W."/>
            <person name="Kniemeyer O."/>
            <person name="Schroeckh V."/>
            <person name="Hertweck C."/>
            <person name="Hube B."/>
            <person name="White T.C."/>
            <person name="Platzer M."/>
            <person name="Guthke R."/>
            <person name="Heitman J."/>
            <person name="Woestemeyer J."/>
            <person name="Zipfel P.F."/>
            <person name="Monod M."/>
            <person name="Brakhage A.A."/>
        </authorList>
    </citation>
    <scope>NUCLEOTIDE SEQUENCE [LARGE SCALE GENOMIC DNA]</scope>
    <source>
        <strain evidence="3">HKI 0517</strain>
    </source>
</reference>
<accession>D4D4P6</accession>